<evidence type="ECO:0000313" key="4">
    <source>
        <dbReference type="Proteomes" id="UP000551327"/>
    </source>
</evidence>
<dbReference type="PROSITE" id="PS50005">
    <property type="entry name" value="TPR"/>
    <property type="match status" value="1"/>
</dbReference>
<keyword evidence="4" id="KW-1185">Reference proteome</keyword>
<dbReference type="RefSeq" id="WP_185678447.1">
    <property type="nucleotide sequence ID" value="NZ_JACLAX010000004.1"/>
</dbReference>
<dbReference type="InterPro" id="IPR011990">
    <property type="entry name" value="TPR-like_helical_dom_sf"/>
</dbReference>
<dbReference type="InterPro" id="IPR019734">
    <property type="entry name" value="TPR_rpt"/>
</dbReference>
<evidence type="ECO:0000313" key="3">
    <source>
        <dbReference type="EMBL" id="MBC2668552.1"/>
    </source>
</evidence>
<keyword evidence="2" id="KW-0732">Signal</keyword>
<gene>
    <name evidence="3" type="ORF">H7F53_05285</name>
</gene>
<accession>A0A7X1FYB8</accession>
<organism evidence="3 4">
    <name type="scientific">Novosphingobium piscinae</name>
    <dbReference type="NCBI Taxonomy" id="1507448"/>
    <lineage>
        <taxon>Bacteria</taxon>
        <taxon>Pseudomonadati</taxon>
        <taxon>Pseudomonadota</taxon>
        <taxon>Alphaproteobacteria</taxon>
        <taxon>Sphingomonadales</taxon>
        <taxon>Sphingomonadaceae</taxon>
        <taxon>Novosphingobium</taxon>
    </lineage>
</organism>
<dbReference type="Gene3D" id="1.25.40.10">
    <property type="entry name" value="Tetratricopeptide repeat domain"/>
    <property type="match status" value="2"/>
</dbReference>
<dbReference type="Pfam" id="PF13432">
    <property type="entry name" value="TPR_16"/>
    <property type="match status" value="2"/>
</dbReference>
<feature type="chain" id="PRO_5031100305" description="Tetratricopeptide repeat protein" evidence="2">
    <location>
        <begin position="29"/>
        <end position="607"/>
    </location>
</feature>
<dbReference type="AlphaFoldDB" id="A0A7X1FYB8"/>
<feature type="repeat" description="TPR" evidence="1">
    <location>
        <begin position="101"/>
        <end position="134"/>
    </location>
</feature>
<reference evidence="3 4" key="1">
    <citation type="submission" date="2020-08" db="EMBL/GenBank/DDBJ databases">
        <title>The genome sequence of type strain Novosphingobium piscinae KCTC 42194.</title>
        <authorList>
            <person name="Liu Y."/>
        </authorList>
    </citation>
    <scope>NUCLEOTIDE SEQUENCE [LARGE SCALE GENOMIC DNA]</scope>
    <source>
        <strain evidence="3 4">KCTC 42194</strain>
    </source>
</reference>
<evidence type="ECO:0008006" key="5">
    <source>
        <dbReference type="Google" id="ProtNLM"/>
    </source>
</evidence>
<keyword evidence="1" id="KW-0802">TPR repeat</keyword>
<name>A0A7X1FYB8_9SPHN</name>
<feature type="signal peptide" evidence="2">
    <location>
        <begin position="1"/>
        <end position="28"/>
    </location>
</feature>
<dbReference type="EMBL" id="JACLAX010000004">
    <property type="protein sequence ID" value="MBC2668552.1"/>
    <property type="molecule type" value="Genomic_DNA"/>
</dbReference>
<evidence type="ECO:0000256" key="2">
    <source>
        <dbReference type="SAM" id="SignalP"/>
    </source>
</evidence>
<dbReference type="SUPFAM" id="SSF48452">
    <property type="entry name" value="TPR-like"/>
    <property type="match status" value="2"/>
</dbReference>
<protein>
    <recommendedName>
        <fullName evidence="5">Tetratricopeptide repeat protein</fullName>
    </recommendedName>
</protein>
<proteinExistence type="predicted"/>
<dbReference type="Proteomes" id="UP000551327">
    <property type="component" value="Unassembled WGS sequence"/>
</dbReference>
<dbReference type="SMART" id="SM00028">
    <property type="entry name" value="TPR"/>
    <property type="match status" value="4"/>
</dbReference>
<sequence length="607" mass="62734">MICRPDRSGWRRVGLVLAAALLAGPAGAGGGPGDAALREALVALGRGDGIAAEVALRRAERAGLPRAALAARMGEAHLVQGQLSAAREWLGPGAFTPAEAAHGWRMLGRLEMAERNLPAAGRAFDQALRLAPRDDRLWVDIARLRYSGGEQVEAIAAVDQALAIAPDNPRALELRGLMVRDSFGLAAALPWFEAGLAQRPDDLPLLGEYAATLGELGRARDMLVVTRRMLALQNRHPRALYLQAVLAARAGDVPLARHLLALGGPGLLDMPAALLLSGVLELETGNAHVAVGLLDRLVRAQPENAPARLLLARALGAAGNPAGLIARFGAEAGTPGASPYLRTLVARAHETRGQRDLAAPLLEAATRPAAAPLQLLEHAPGTGLAAASIARVRLLAATGDLAAATREAEAAVAARPGALVTRTLAGDVAFLRGDLARAQDHYQAAAAVRRTDPLLLRLVAVAVRSGQGEPARQLIAAARNGWPRQPLPLRLQAGMAMATGDWPGAIAPLGQLAAQSGARDAALQADLSLAASRGGQWGPARAAAATALQLQPLSATAALAYGQSLSGPPVERVQALAWLERAEVAGGASSIATEARRRLGAASRSAR</sequence>
<comment type="caution">
    <text evidence="3">The sequence shown here is derived from an EMBL/GenBank/DDBJ whole genome shotgun (WGS) entry which is preliminary data.</text>
</comment>
<evidence type="ECO:0000256" key="1">
    <source>
        <dbReference type="PROSITE-ProRule" id="PRU00339"/>
    </source>
</evidence>